<keyword evidence="3 8" id="KW-0285">Flavoprotein</keyword>
<dbReference type="PIRSF" id="PIRSF501178">
    <property type="entry name" value="FNR-PetH"/>
    <property type="match status" value="1"/>
</dbReference>
<evidence type="ECO:0000256" key="2">
    <source>
        <dbReference type="ARBA" id="ARBA00008312"/>
    </source>
</evidence>
<dbReference type="InterPro" id="IPR035442">
    <property type="entry name" value="FNR_plant_Cyanobacteria"/>
</dbReference>
<evidence type="ECO:0000313" key="11">
    <source>
        <dbReference type="Proteomes" id="UP001497444"/>
    </source>
</evidence>
<evidence type="ECO:0000256" key="8">
    <source>
        <dbReference type="PIRNR" id="PIRNR000361"/>
    </source>
</evidence>
<dbReference type="PANTHER" id="PTHR43314">
    <property type="match status" value="1"/>
</dbReference>
<reference evidence="10" key="1">
    <citation type="submission" date="2024-02" db="EMBL/GenBank/DDBJ databases">
        <authorList>
            <consortium name="ELIXIR-Norway"/>
            <consortium name="Elixir Norway"/>
        </authorList>
    </citation>
    <scope>NUCLEOTIDE SEQUENCE</scope>
</reference>
<dbReference type="CDD" id="cd06208">
    <property type="entry name" value="CYPOR_like_FNR"/>
    <property type="match status" value="1"/>
</dbReference>
<dbReference type="EC" id="1.18.1.2" evidence="8"/>
<dbReference type="InterPro" id="IPR001433">
    <property type="entry name" value="OxRdtase_FAD/NAD-bd"/>
</dbReference>
<keyword evidence="6 8" id="KW-0560">Oxidoreductase</keyword>
<dbReference type="SUPFAM" id="SSF63380">
    <property type="entry name" value="Riboflavin synthase domain-like"/>
    <property type="match status" value="1"/>
</dbReference>
<protein>
    <recommendedName>
        <fullName evidence="8">Ferredoxin--NADP reductase, chloroplastic</fullName>
        <shortName evidence="8">FNR</shortName>
        <ecNumber evidence="8">1.18.1.2</ecNumber>
    </recommendedName>
</protein>
<dbReference type="PRINTS" id="PR00371">
    <property type="entry name" value="FPNCR"/>
</dbReference>
<accession>A0ABP0VY91</accession>
<proteinExistence type="inferred from homology"/>
<dbReference type="InterPro" id="IPR001709">
    <property type="entry name" value="Flavoprot_Pyr_Nucl_cyt_Rdtase"/>
</dbReference>
<dbReference type="Pfam" id="PF00175">
    <property type="entry name" value="NAD_binding_1"/>
    <property type="match status" value="1"/>
</dbReference>
<evidence type="ECO:0000256" key="1">
    <source>
        <dbReference type="ARBA" id="ARBA00001974"/>
    </source>
</evidence>
<dbReference type="PIRSF" id="PIRSF000361">
    <property type="entry name" value="Frd-NADP+_RD"/>
    <property type="match status" value="1"/>
</dbReference>
<dbReference type="Gene3D" id="3.40.50.80">
    <property type="entry name" value="Nucleotide-binding domain of ferredoxin-NADP reductase (FNR) module"/>
    <property type="match status" value="1"/>
</dbReference>
<comment type="similarity">
    <text evidence="2 8">Belongs to the ferredoxin--NADP reductase type 1 family.</text>
</comment>
<dbReference type="InterPro" id="IPR039261">
    <property type="entry name" value="FNR_nucleotide-bd"/>
</dbReference>
<dbReference type="InterPro" id="IPR015701">
    <property type="entry name" value="FNR"/>
</dbReference>
<gene>
    <name evidence="10" type="ORF">CSSPJE1EN1_LOCUS4951</name>
</gene>
<comment type="subcellular location">
    <subcellularLocation>
        <location evidence="8">Plastid</location>
        <location evidence="8">Chloroplast</location>
    </subcellularLocation>
</comment>
<feature type="domain" description="FAD-binding FR-type" evidence="9">
    <location>
        <begin position="96"/>
        <end position="218"/>
    </location>
</feature>
<dbReference type="InterPro" id="IPR017938">
    <property type="entry name" value="Riboflavin_synthase-like_b-brl"/>
</dbReference>
<evidence type="ECO:0000256" key="5">
    <source>
        <dbReference type="ARBA" id="ARBA00022857"/>
    </source>
</evidence>
<comment type="catalytic activity">
    <reaction evidence="7 8">
        <text>2 reduced [2Fe-2S]-[ferredoxin] + NADP(+) + H(+) = 2 oxidized [2Fe-2S]-[ferredoxin] + NADPH</text>
        <dbReference type="Rhea" id="RHEA:20125"/>
        <dbReference type="Rhea" id="RHEA-COMP:10000"/>
        <dbReference type="Rhea" id="RHEA-COMP:10001"/>
        <dbReference type="ChEBI" id="CHEBI:15378"/>
        <dbReference type="ChEBI" id="CHEBI:33737"/>
        <dbReference type="ChEBI" id="CHEBI:33738"/>
        <dbReference type="ChEBI" id="CHEBI:57783"/>
        <dbReference type="ChEBI" id="CHEBI:58349"/>
        <dbReference type="EC" id="1.18.1.2"/>
    </reaction>
</comment>
<evidence type="ECO:0000256" key="7">
    <source>
        <dbReference type="ARBA" id="ARBA00047776"/>
    </source>
</evidence>
<dbReference type="Proteomes" id="UP001497444">
    <property type="component" value="Chromosome 12"/>
</dbReference>
<dbReference type="Gene3D" id="2.40.30.10">
    <property type="entry name" value="Translation factors"/>
    <property type="match status" value="1"/>
</dbReference>
<evidence type="ECO:0000256" key="4">
    <source>
        <dbReference type="ARBA" id="ARBA00022827"/>
    </source>
</evidence>
<organism evidence="10 11">
    <name type="scientific">Sphagnum jensenii</name>
    <dbReference type="NCBI Taxonomy" id="128206"/>
    <lineage>
        <taxon>Eukaryota</taxon>
        <taxon>Viridiplantae</taxon>
        <taxon>Streptophyta</taxon>
        <taxon>Embryophyta</taxon>
        <taxon>Bryophyta</taxon>
        <taxon>Sphagnophytina</taxon>
        <taxon>Sphagnopsida</taxon>
        <taxon>Sphagnales</taxon>
        <taxon>Sphagnaceae</taxon>
        <taxon>Sphagnum</taxon>
    </lineage>
</organism>
<dbReference type="SUPFAM" id="SSF52343">
    <property type="entry name" value="Ferredoxin reductase-like, C-terminal NADP-linked domain"/>
    <property type="match status" value="1"/>
</dbReference>
<comment type="cofactor">
    <cofactor evidence="1">
        <name>FAD</name>
        <dbReference type="ChEBI" id="CHEBI:57692"/>
    </cofactor>
</comment>
<name>A0ABP0VY91_9BRYO</name>
<dbReference type="PROSITE" id="PS51384">
    <property type="entry name" value="FAD_FR"/>
    <property type="match status" value="1"/>
</dbReference>
<keyword evidence="5 8" id="KW-0521">NADP</keyword>
<sequence length="375" mass="41466">MATAVAAAAVASAAVTPPCCTSSLVAAISSTSSAQTLLPPRYSTSRVSLLKSVVTLHSNTTTIQAAIVTETETTKKVKKESRKNDEGLSTNVFKPKEPYIGRCLLNTKIVGDDAPGETWHMVFTTEGKVPYREGQSIGVVPPGTDANGKPHKLRLYSIASSAPGDFGDYKTVSLCVKRLVYTNDKGEVVKGVCSNFLCDLKPADKVAITGPVGKEMLMPTDPNANIIMLATGTGIAPFRGFLWRMFFEKHDDYKFNGLAWLFLGVPTSSSLLYREEFEKMQGDYPENFRLDFAVSREQSNAKGEKMYIQTRMAEYAEELWQLLQKDNTFVYMCGLKGMEKGIDEIMTGLAERDGYVWADYKKQLKKGEQWNVEVY</sequence>
<evidence type="ECO:0000256" key="3">
    <source>
        <dbReference type="ARBA" id="ARBA00022630"/>
    </source>
</evidence>
<dbReference type="InterPro" id="IPR017927">
    <property type="entry name" value="FAD-bd_FR_type"/>
</dbReference>
<evidence type="ECO:0000259" key="9">
    <source>
        <dbReference type="PROSITE" id="PS51384"/>
    </source>
</evidence>
<evidence type="ECO:0000313" key="10">
    <source>
        <dbReference type="EMBL" id="CAK9259473.1"/>
    </source>
</evidence>
<keyword evidence="4 8" id="KW-0274">FAD</keyword>
<evidence type="ECO:0000256" key="6">
    <source>
        <dbReference type="ARBA" id="ARBA00023002"/>
    </source>
</evidence>
<keyword evidence="11" id="KW-1185">Reference proteome</keyword>
<dbReference type="EMBL" id="OZ020107">
    <property type="protein sequence ID" value="CAK9259473.1"/>
    <property type="molecule type" value="Genomic_DNA"/>
</dbReference>